<organism evidence="6 7">
    <name type="scientific">Parahaliea mediterranea</name>
    <dbReference type="NCBI Taxonomy" id="651086"/>
    <lineage>
        <taxon>Bacteria</taxon>
        <taxon>Pseudomonadati</taxon>
        <taxon>Pseudomonadota</taxon>
        <taxon>Gammaproteobacteria</taxon>
        <taxon>Cellvibrionales</taxon>
        <taxon>Halieaceae</taxon>
        <taxon>Parahaliea</taxon>
    </lineage>
</organism>
<dbReference type="Gene3D" id="3.40.50.300">
    <property type="entry name" value="P-loop containing nucleotide triphosphate hydrolases"/>
    <property type="match status" value="2"/>
</dbReference>
<evidence type="ECO:0000256" key="1">
    <source>
        <dbReference type="ARBA" id="ARBA00022737"/>
    </source>
</evidence>
<reference evidence="6" key="1">
    <citation type="submission" date="2021-02" db="EMBL/GenBank/DDBJ databases">
        <title>PHA producing bacteria isolated from coastal sediment in Guangdong, Shenzhen.</title>
        <authorList>
            <person name="Zheng W."/>
            <person name="Yu S."/>
            <person name="Huang Y."/>
        </authorList>
    </citation>
    <scope>NUCLEOTIDE SEQUENCE</scope>
    <source>
        <strain evidence="6">TN14-10</strain>
    </source>
</reference>
<evidence type="ECO:0000256" key="2">
    <source>
        <dbReference type="ARBA" id="ARBA00022741"/>
    </source>
</evidence>
<dbReference type="PROSITE" id="PS00211">
    <property type="entry name" value="ABC_TRANSPORTER_1"/>
    <property type="match status" value="1"/>
</dbReference>
<feature type="compositionally biased region" description="Basic and acidic residues" evidence="4">
    <location>
        <begin position="255"/>
        <end position="265"/>
    </location>
</feature>
<dbReference type="GO" id="GO:0016887">
    <property type="term" value="F:ATP hydrolysis activity"/>
    <property type="evidence" value="ECO:0007669"/>
    <property type="project" value="InterPro"/>
</dbReference>
<dbReference type="InterPro" id="IPR017871">
    <property type="entry name" value="ABC_transporter-like_CS"/>
</dbReference>
<feature type="domain" description="ABC transporter" evidence="5">
    <location>
        <begin position="337"/>
        <end position="526"/>
    </location>
</feature>
<dbReference type="InterPro" id="IPR003593">
    <property type="entry name" value="AAA+_ATPase"/>
</dbReference>
<keyword evidence="3 6" id="KW-0067">ATP-binding</keyword>
<evidence type="ECO:0000259" key="5">
    <source>
        <dbReference type="PROSITE" id="PS50893"/>
    </source>
</evidence>
<proteinExistence type="predicted"/>
<keyword evidence="7" id="KW-1185">Reference proteome</keyword>
<dbReference type="CDD" id="cd03221">
    <property type="entry name" value="ABCF_EF-3"/>
    <property type="match status" value="1"/>
</dbReference>
<name>A0A939DCI8_9GAMM</name>
<feature type="domain" description="ABC transporter" evidence="5">
    <location>
        <begin position="5"/>
        <end position="235"/>
    </location>
</feature>
<dbReference type="RefSeq" id="WP_206558824.1">
    <property type="nucleotide sequence ID" value="NZ_JAFKCZ010000001.1"/>
</dbReference>
<keyword evidence="1" id="KW-0677">Repeat</keyword>
<evidence type="ECO:0000313" key="7">
    <source>
        <dbReference type="Proteomes" id="UP000664303"/>
    </source>
</evidence>
<dbReference type="PANTHER" id="PTHR19211">
    <property type="entry name" value="ATP-BINDING TRANSPORT PROTEIN-RELATED"/>
    <property type="match status" value="1"/>
</dbReference>
<dbReference type="PANTHER" id="PTHR19211:SF6">
    <property type="entry name" value="BLL7188 PROTEIN"/>
    <property type="match status" value="1"/>
</dbReference>
<comment type="caution">
    <text evidence="6">The sequence shown here is derived from an EMBL/GenBank/DDBJ whole genome shotgun (WGS) entry which is preliminary data.</text>
</comment>
<dbReference type="PROSITE" id="PS50893">
    <property type="entry name" value="ABC_TRANSPORTER_2"/>
    <property type="match status" value="2"/>
</dbReference>
<protein>
    <submittedName>
        <fullName evidence="6">ABC-F family ATP-binding cassette domain-containing protein</fullName>
    </submittedName>
</protein>
<feature type="region of interest" description="Disordered" evidence="4">
    <location>
        <begin position="241"/>
        <end position="298"/>
    </location>
</feature>
<dbReference type="InterPro" id="IPR027417">
    <property type="entry name" value="P-loop_NTPase"/>
</dbReference>
<dbReference type="SMART" id="SM00382">
    <property type="entry name" value="AAA"/>
    <property type="match status" value="2"/>
</dbReference>
<keyword evidence="2" id="KW-0547">Nucleotide-binding</keyword>
<evidence type="ECO:0000313" key="6">
    <source>
        <dbReference type="EMBL" id="MBN7795401.1"/>
    </source>
</evidence>
<evidence type="ECO:0000256" key="3">
    <source>
        <dbReference type="ARBA" id="ARBA00022840"/>
    </source>
</evidence>
<dbReference type="Proteomes" id="UP000664303">
    <property type="component" value="Unassembled WGS sequence"/>
</dbReference>
<evidence type="ECO:0000256" key="4">
    <source>
        <dbReference type="SAM" id="MobiDB-lite"/>
    </source>
</evidence>
<accession>A0A939DCI8</accession>
<dbReference type="AlphaFoldDB" id="A0A939DCI8"/>
<dbReference type="GO" id="GO:0005524">
    <property type="term" value="F:ATP binding"/>
    <property type="evidence" value="ECO:0007669"/>
    <property type="project" value="UniProtKB-KW"/>
</dbReference>
<gene>
    <name evidence="6" type="ORF">JYP50_02290</name>
</gene>
<dbReference type="InterPro" id="IPR003439">
    <property type="entry name" value="ABC_transporter-like_ATP-bd"/>
</dbReference>
<dbReference type="EMBL" id="JAFKCZ010000001">
    <property type="protein sequence ID" value="MBN7795401.1"/>
    <property type="molecule type" value="Genomic_DNA"/>
</dbReference>
<dbReference type="FunFam" id="3.40.50.300:FF:001320">
    <property type="entry name" value="Heme ABC transporter ATP-binding protein"/>
    <property type="match status" value="1"/>
</dbReference>
<sequence>MSASIVLSKLSAATSDGRALFSDIDLRFDAERTGLVGRNGVGKSTLLRLIAGELQPAAGRVAVTGCWGWLRQAVQVGPGETVADLFGLREALGVLRRAEAGRASVEDLAVADWTLPARLQAALARAGLSVSPETLLSQLSGGQRTRVAVAALVFAEPDFLLLDEPTNNLDREGRGAILELLEGWRAGALVISHDRELLEAMDAIVELSALGVARYGGNWSHYSETRVRELAAAERGLADAHKQARDAARSAQLSAERKARRDSAGRRKRARGDMPQSWLDGQKDRSERSSAGGARLAEDRGAQAADAVAAARDKLEVIQPFTVALSSTGLPAGRAVLQLDSVVAGYVPGQPALQKLSLSVVGPERVAITGPNGCGKSTALSLIAGRLRPWAGEVRVFTPFALLDQRVDLLEPAATVLANFRRLNPEADDNAGRAALARFRFRGEAAEQSVASLSGGQVLRAGLACVLGGSEPPPLLLLDEPTNHLDLESIEAVEAGLRAYDGALVVVSHDTAFLEAIGITRTLALAPPD</sequence>
<dbReference type="Pfam" id="PF00005">
    <property type="entry name" value="ABC_tran"/>
    <property type="match status" value="2"/>
</dbReference>
<dbReference type="SUPFAM" id="SSF52540">
    <property type="entry name" value="P-loop containing nucleoside triphosphate hydrolases"/>
    <property type="match status" value="2"/>
</dbReference>
<dbReference type="InterPro" id="IPR050611">
    <property type="entry name" value="ABCF"/>
</dbReference>